<evidence type="ECO:0000256" key="1">
    <source>
        <dbReference type="SAM" id="MobiDB-lite"/>
    </source>
</evidence>
<evidence type="ECO:0000313" key="5">
    <source>
        <dbReference type="Proteomes" id="UP000030640"/>
    </source>
</evidence>
<feature type="transmembrane region" description="Helical" evidence="2">
    <location>
        <begin position="153"/>
        <end position="171"/>
    </location>
</feature>
<evidence type="ECO:0000256" key="2">
    <source>
        <dbReference type="SAM" id="Phobius"/>
    </source>
</evidence>
<keyword evidence="5" id="KW-1185">Reference proteome</keyword>
<dbReference type="RefSeq" id="XP_008816715.1">
    <property type="nucleotide sequence ID" value="XM_008818493.1"/>
</dbReference>
<dbReference type="SMART" id="SM00382">
    <property type="entry name" value="AAA"/>
    <property type="match status" value="1"/>
</dbReference>
<keyword evidence="2" id="KW-1133">Transmembrane helix</keyword>
<dbReference type="GO" id="GO:0004176">
    <property type="term" value="F:ATP-dependent peptidase activity"/>
    <property type="evidence" value="ECO:0007669"/>
    <property type="project" value="TreeGrafter"/>
</dbReference>
<dbReference type="PROSITE" id="PS00675">
    <property type="entry name" value="SIGMA54_INTERACT_1"/>
    <property type="match status" value="1"/>
</dbReference>
<feature type="compositionally biased region" description="Polar residues" evidence="1">
    <location>
        <begin position="990"/>
        <end position="1008"/>
    </location>
</feature>
<proteinExistence type="predicted"/>
<dbReference type="InterPro" id="IPR027417">
    <property type="entry name" value="P-loop_NTPase"/>
</dbReference>
<feature type="compositionally biased region" description="Basic and acidic residues" evidence="1">
    <location>
        <begin position="892"/>
        <end position="901"/>
    </location>
</feature>
<dbReference type="AlphaFoldDB" id="W7ABX9"/>
<name>W7ABX9_9APIC</name>
<accession>W7ABX9</accession>
<feature type="compositionally biased region" description="Basic and acidic residues" evidence="1">
    <location>
        <begin position="196"/>
        <end position="212"/>
    </location>
</feature>
<feature type="region of interest" description="Disordered" evidence="1">
    <location>
        <begin position="30"/>
        <end position="51"/>
    </location>
</feature>
<dbReference type="GO" id="GO:0016887">
    <property type="term" value="F:ATP hydrolysis activity"/>
    <property type="evidence" value="ECO:0007669"/>
    <property type="project" value="InterPro"/>
</dbReference>
<dbReference type="InterPro" id="IPR003959">
    <property type="entry name" value="ATPase_AAA_core"/>
</dbReference>
<feature type="compositionally biased region" description="Low complexity" evidence="1">
    <location>
        <begin position="83"/>
        <end position="102"/>
    </location>
</feature>
<feature type="region of interest" description="Disordered" evidence="1">
    <location>
        <begin position="879"/>
        <end position="901"/>
    </location>
</feature>
<dbReference type="GO" id="GO:0005739">
    <property type="term" value="C:mitochondrion"/>
    <property type="evidence" value="ECO:0007669"/>
    <property type="project" value="TreeGrafter"/>
</dbReference>
<dbReference type="VEuPathDB" id="PlasmoDB:C922_02895"/>
<dbReference type="Pfam" id="PF00004">
    <property type="entry name" value="AAA"/>
    <property type="match status" value="2"/>
</dbReference>
<feature type="region of interest" description="Disordered" evidence="1">
    <location>
        <begin position="68"/>
        <end position="107"/>
    </location>
</feature>
<keyword evidence="2" id="KW-0812">Transmembrane</keyword>
<dbReference type="InterPro" id="IPR025662">
    <property type="entry name" value="Sigma_54_int_dom_ATP-bd_1"/>
</dbReference>
<evidence type="ECO:0000313" key="4">
    <source>
        <dbReference type="EMBL" id="EUD66574.1"/>
    </source>
</evidence>
<feature type="region of interest" description="Disordered" evidence="1">
    <location>
        <begin position="988"/>
        <end position="1008"/>
    </location>
</feature>
<feature type="domain" description="AAA+ ATPase" evidence="3">
    <location>
        <begin position="553"/>
        <end position="795"/>
    </location>
</feature>
<dbReference type="SUPFAM" id="SSF52540">
    <property type="entry name" value="P-loop containing nucleoside triphosphate hydrolases"/>
    <property type="match status" value="1"/>
</dbReference>
<evidence type="ECO:0000259" key="3">
    <source>
        <dbReference type="SMART" id="SM00382"/>
    </source>
</evidence>
<feature type="region of interest" description="Disordered" evidence="1">
    <location>
        <begin position="819"/>
        <end position="841"/>
    </location>
</feature>
<dbReference type="OrthoDB" id="391872at2759"/>
<dbReference type="PANTHER" id="PTHR23076">
    <property type="entry name" value="METALLOPROTEASE M41 FTSH"/>
    <property type="match status" value="1"/>
</dbReference>
<gene>
    <name evidence="4" type="ORF">C922_02895</name>
</gene>
<keyword evidence="2" id="KW-0472">Membrane</keyword>
<protein>
    <recommendedName>
        <fullName evidence="3">AAA+ ATPase domain-containing protein</fullName>
    </recommendedName>
</protein>
<dbReference type="GO" id="GO:0006508">
    <property type="term" value="P:proteolysis"/>
    <property type="evidence" value="ECO:0007669"/>
    <property type="project" value="TreeGrafter"/>
</dbReference>
<dbReference type="GeneID" id="20038169"/>
<dbReference type="PANTHER" id="PTHR23076:SF97">
    <property type="entry name" value="ATP-DEPENDENT ZINC METALLOPROTEASE YME1L1"/>
    <property type="match status" value="1"/>
</dbReference>
<reference evidence="4 5" key="1">
    <citation type="submission" date="2013-02" db="EMBL/GenBank/DDBJ databases">
        <title>The Genome Sequence of Plasmodium inui San Antonio 1.</title>
        <authorList>
            <consortium name="The Broad Institute Genome Sequencing Platform"/>
            <consortium name="The Broad Institute Genome Sequencing Center for Infectious Disease"/>
            <person name="Neafsey D."/>
            <person name="Cheeseman I."/>
            <person name="Volkman S."/>
            <person name="Adams J."/>
            <person name="Walker B."/>
            <person name="Young S.K."/>
            <person name="Zeng Q."/>
            <person name="Gargeya S."/>
            <person name="Fitzgerald M."/>
            <person name="Haas B."/>
            <person name="Abouelleil A."/>
            <person name="Alvarado L."/>
            <person name="Arachchi H.M."/>
            <person name="Berlin A.M."/>
            <person name="Chapman S.B."/>
            <person name="Dewar J."/>
            <person name="Goldberg J."/>
            <person name="Griggs A."/>
            <person name="Gujja S."/>
            <person name="Hansen M."/>
            <person name="Howarth C."/>
            <person name="Imamovic A."/>
            <person name="Larimer J."/>
            <person name="McCowan C."/>
            <person name="Murphy C."/>
            <person name="Neiman D."/>
            <person name="Pearson M."/>
            <person name="Priest M."/>
            <person name="Roberts A."/>
            <person name="Saif S."/>
            <person name="Shea T."/>
            <person name="Sisk P."/>
            <person name="Sykes S."/>
            <person name="Wortman J."/>
            <person name="Nusbaum C."/>
            <person name="Birren B."/>
        </authorList>
    </citation>
    <scope>NUCLEOTIDE SEQUENCE [LARGE SCALE GENOMIC DNA]</scope>
    <source>
        <strain evidence="4 5">San Antonio 1</strain>
    </source>
</reference>
<dbReference type="InterPro" id="IPR003593">
    <property type="entry name" value="AAA+_ATPase"/>
</dbReference>
<feature type="compositionally biased region" description="Low complexity" evidence="1">
    <location>
        <begin position="254"/>
        <end position="279"/>
    </location>
</feature>
<dbReference type="EMBL" id="KI965470">
    <property type="protein sequence ID" value="EUD66574.1"/>
    <property type="molecule type" value="Genomic_DNA"/>
</dbReference>
<dbReference type="Proteomes" id="UP000030640">
    <property type="component" value="Unassembled WGS sequence"/>
</dbReference>
<dbReference type="Gene3D" id="3.40.50.300">
    <property type="entry name" value="P-loop containing nucleotide triphosphate hydrolases"/>
    <property type="match status" value="2"/>
</dbReference>
<feature type="region of interest" description="Disordered" evidence="1">
    <location>
        <begin position="186"/>
        <end position="288"/>
    </location>
</feature>
<feature type="compositionally biased region" description="Basic and acidic residues" evidence="1">
    <location>
        <begin position="36"/>
        <end position="46"/>
    </location>
</feature>
<dbReference type="GO" id="GO:0005524">
    <property type="term" value="F:ATP binding"/>
    <property type="evidence" value="ECO:0007669"/>
    <property type="project" value="InterPro"/>
</dbReference>
<sequence length="1133" mass="129469">MKGRSERRTNIEEVMSDYLINLSHLYKRSQSQSHSLSDHENGEGKIHRMSSSRAELIKQEEALLLRKKNIRDGSGDRSGNGGRSLNRNRSSISSSGDASMNDDVSSDSAKSMSTYYDQMMDAIFPPREREIYLHLKKILQTQKHFADVEANEYLFCYLFVLAIKNMFYTIILQKKVEHEMGSGLGQEGPTAYKGESPIECKRDDPAAYKEEGPIECNDEDPGKGRDQPEEAPQGEVPPGEVQPKGPNAQKEETTQAAEMAQTAQTPPTVQTAQTPPTAKTADRPRSEELLEEKCDPFEKNYFHLLFEALRNNKSYWLIPLSVLSCGYLYYKMKGRVAAYINNYYLNVTKYFTSTLLSPGGATDAAISKDYNHFFHNVHKNNVKTILFNPSNNTFTYMLSKATLPKSGTNMSIFNSNKMAASPSLSTQEETNNMYTIFYNDYIMRFLLKNKLYENVEIRLDDKMIKSSFVEMIRRNFFDLLTYSLSLASLFYFYERNLSLSSALTNRDYSPHSTNKGNSFSDIILNENTKKDIKGVLFFLLFSSMFPENCNLSGYNTILFTGETGTGKSLLAKAIAKDLDVEFIHLSGSTFIELYIGNGASKLRNYFKRAKRSSRSVLLFIDEIDSIGLSRCMNNDGGNNANHEYTQTLNQLLIEMDSLHEYNREQFLLESRGRDKGGFFSTVTRALMEIISPDGESSDARSECANGDHAKRNISGGCYSSGDRPPPRERDGYEIMQYYLNNDLTLQEVEEIFNLRKHRARKFILFIGATNRYKMLDSALVRSKRFDKVIHFHLPNLFTRRRLFEFYLVKYMGGTGATVRRLPMQRGSPPRREAPRTTLTRTAAPLPPLEYAPFRHKFSSHFSALHPGATDKYEHLLKSLRRGRSGSNARGGRSNDDWDIRHGDGPRWSHADSKDDSHRDPHHPVDTLALSVLTIMFNCADIDEIVHSVQMKSLTQSHLQREGHNMNTALFQVVDSALFNKFTYDNHGEKLSNQGSKTETSGSNGSGNMKLSGNNWCTDADYDEYLAKFVHLCNEELERRINDEESKRKNHRRGRHSHEEKFTLDDLLFFFNDLQKMKIKIWRDEDINFLLQNGFSMNNGFFPPGRSYQLCLLWKSIESFYLALHSSCRRACSS</sequence>
<organism evidence="4 5">
    <name type="scientific">Plasmodium inui San Antonio 1</name>
    <dbReference type="NCBI Taxonomy" id="1237626"/>
    <lineage>
        <taxon>Eukaryota</taxon>
        <taxon>Sar</taxon>
        <taxon>Alveolata</taxon>
        <taxon>Apicomplexa</taxon>
        <taxon>Aconoidasida</taxon>
        <taxon>Haemosporida</taxon>
        <taxon>Plasmodiidae</taxon>
        <taxon>Plasmodium</taxon>
        <taxon>Plasmodium (Plasmodium)</taxon>
    </lineage>
</organism>